<dbReference type="EMBL" id="JBFOLK010000030">
    <property type="protein sequence ID" value="KAL2458237.1"/>
    <property type="molecule type" value="Genomic_DNA"/>
</dbReference>
<dbReference type="AlphaFoldDB" id="A0ABD1P2Y4"/>
<evidence type="ECO:0000313" key="9">
    <source>
        <dbReference type="EMBL" id="KAL2458237.1"/>
    </source>
</evidence>
<comment type="similarity">
    <text evidence="2 6">Belongs to the enhancer of polycomb family.</text>
</comment>
<dbReference type="GO" id="GO:0035267">
    <property type="term" value="C:NuA4 histone acetyltransferase complex"/>
    <property type="evidence" value="ECO:0007669"/>
    <property type="project" value="UniProtKB-ARBA"/>
</dbReference>
<accession>A0ABD1P2Y4</accession>
<dbReference type="Pfam" id="PF10513">
    <property type="entry name" value="EPL1"/>
    <property type="match status" value="1"/>
</dbReference>
<protein>
    <recommendedName>
        <fullName evidence="6">Enhancer of polycomb-like protein</fullName>
    </recommendedName>
</protein>
<dbReference type="Proteomes" id="UP001604336">
    <property type="component" value="Unassembled WGS sequence"/>
</dbReference>
<reference evidence="10" key="1">
    <citation type="submission" date="2024-07" db="EMBL/GenBank/DDBJ databases">
        <title>Two chromosome-level genome assemblies of Korean endemic species Abeliophyllum distichum and Forsythia ovata (Oleaceae).</title>
        <authorList>
            <person name="Jang H."/>
        </authorList>
    </citation>
    <scope>NUCLEOTIDE SEQUENCE [LARGE SCALE GENOMIC DNA]</scope>
</reference>
<name>A0ABD1P2Y4_9LAMI</name>
<evidence type="ECO:0000259" key="8">
    <source>
        <dbReference type="Pfam" id="PF10513"/>
    </source>
</evidence>
<evidence type="ECO:0000256" key="4">
    <source>
        <dbReference type="ARBA" id="ARBA00023163"/>
    </source>
</evidence>
<feature type="region of interest" description="Disordered" evidence="7">
    <location>
        <begin position="49"/>
        <end position="72"/>
    </location>
</feature>
<gene>
    <name evidence="9" type="ORF">Adt_46025</name>
</gene>
<comment type="subcellular location">
    <subcellularLocation>
        <location evidence="1 6">Nucleus</location>
    </subcellularLocation>
</comment>
<dbReference type="PANTHER" id="PTHR14898">
    <property type="entry name" value="ENHANCER OF POLYCOMB"/>
    <property type="match status" value="1"/>
</dbReference>
<sequence length="764" mass="87249">MPSVGMRRSTRVFGTRVLRSGRRVWRGPVDGGKYKRTINGDDECIELVDNSGGGRGDAGSPCKGSTRGENENENDLTIEMVTESRIETREGEGTVEATNEDRMYGSVYSRKRKRMESESTGISEDMRFGKKFARKKRSKKLETCGELRVSDNRCRELAVVAAEPSGDSGHWIARFLNSVLRYLWRVKFGLQWLSVFVFSEPIFHAFSLRGILFLKDPTIKKPGFCIISESRSLMPVFAVDYSAVPFSFMHLHSSMYIRSAHLACVLVMHHFGANGKVEKVTDYDKEHSFDSPTGRDQSGCTMVTSEIDDCRRRELSRSTVGFSKSSVRNNQLRTGRGIQKRRTSPRRRRGRPPSVFRTLRARGRHDGFQSSIMPTGHLLHSSIKESSTINIKTLKSAMVGLIQDIDANSCSANILVVESNKCYREEGAIITLEVSASKHWFLAVKKDGIERYNLTAQKVMRPSSFNRVTRATIWSGDSNWKLEFPCKQDWLIFKELYKKCSDHNIQGTATSVIPVPGVREVLVPPYTDNIPYVRPDSYITVKDDELARALDKRTANYDMDSEDEEWLKKFNTEFNVEKELHQLVIPEKFELIIDALERGFHSNADDRSDEKVADSLPMDLERKEVVESVHNYWIQKRRRKHSALVRIFQLYQPRRTQVIPKSVLRKKRSFKRHGSQAGRGKQPPFLQDMAEEHALEQQNNFYKVQEATAAANRSEGFAILKRQRAQMLIENADMATYKAMMALRIAESAQNSESHSDITPLFLH</sequence>
<evidence type="ECO:0000256" key="3">
    <source>
        <dbReference type="ARBA" id="ARBA00023015"/>
    </source>
</evidence>
<comment type="caution">
    <text evidence="9">The sequence shown here is derived from an EMBL/GenBank/DDBJ whole genome shotgun (WGS) entry which is preliminary data.</text>
</comment>
<evidence type="ECO:0000313" key="10">
    <source>
        <dbReference type="Proteomes" id="UP001604336"/>
    </source>
</evidence>
<organism evidence="9 10">
    <name type="scientific">Abeliophyllum distichum</name>
    <dbReference type="NCBI Taxonomy" id="126358"/>
    <lineage>
        <taxon>Eukaryota</taxon>
        <taxon>Viridiplantae</taxon>
        <taxon>Streptophyta</taxon>
        <taxon>Embryophyta</taxon>
        <taxon>Tracheophyta</taxon>
        <taxon>Spermatophyta</taxon>
        <taxon>Magnoliopsida</taxon>
        <taxon>eudicotyledons</taxon>
        <taxon>Gunneridae</taxon>
        <taxon>Pentapetalae</taxon>
        <taxon>asterids</taxon>
        <taxon>lamiids</taxon>
        <taxon>Lamiales</taxon>
        <taxon>Oleaceae</taxon>
        <taxon>Forsythieae</taxon>
        <taxon>Abeliophyllum</taxon>
    </lineage>
</organism>
<evidence type="ECO:0000256" key="6">
    <source>
        <dbReference type="RuleBase" id="RU361124"/>
    </source>
</evidence>
<evidence type="ECO:0000256" key="1">
    <source>
        <dbReference type="ARBA" id="ARBA00004123"/>
    </source>
</evidence>
<evidence type="ECO:0000256" key="2">
    <source>
        <dbReference type="ARBA" id="ARBA00008035"/>
    </source>
</evidence>
<keyword evidence="3 6" id="KW-0805">Transcription regulation</keyword>
<feature type="domain" description="Enhancer of polycomb-like N-terminal" evidence="8">
    <location>
        <begin position="503"/>
        <end position="598"/>
    </location>
</feature>
<keyword evidence="10" id="KW-1185">Reference proteome</keyword>
<keyword evidence="5 6" id="KW-0539">Nucleus</keyword>
<keyword evidence="4 6" id="KW-0804">Transcription</keyword>
<dbReference type="InterPro" id="IPR019542">
    <property type="entry name" value="Enhancer_polycomb-like_N"/>
</dbReference>
<dbReference type="GO" id="GO:0005634">
    <property type="term" value="C:nucleus"/>
    <property type="evidence" value="ECO:0007669"/>
    <property type="project" value="UniProtKB-SubCell"/>
</dbReference>
<evidence type="ECO:0000256" key="5">
    <source>
        <dbReference type="ARBA" id="ARBA00023242"/>
    </source>
</evidence>
<evidence type="ECO:0000256" key="7">
    <source>
        <dbReference type="SAM" id="MobiDB-lite"/>
    </source>
</evidence>
<proteinExistence type="inferred from homology"/>
<dbReference type="InterPro" id="IPR024943">
    <property type="entry name" value="Enhancer_polycomb"/>
</dbReference>